<dbReference type="AlphaFoldDB" id="A0A6G0VU89"/>
<comment type="caution">
    <text evidence="1">The sequence shown here is derived from an EMBL/GenBank/DDBJ whole genome shotgun (WGS) entry which is preliminary data.</text>
</comment>
<evidence type="ECO:0008006" key="3">
    <source>
        <dbReference type="Google" id="ProtNLM"/>
    </source>
</evidence>
<protein>
    <recommendedName>
        <fullName evidence="3">MULE domain-containing protein</fullName>
    </recommendedName>
</protein>
<organism evidence="1 2">
    <name type="scientific">Aphis craccivora</name>
    <name type="common">Cowpea aphid</name>
    <dbReference type="NCBI Taxonomy" id="307492"/>
    <lineage>
        <taxon>Eukaryota</taxon>
        <taxon>Metazoa</taxon>
        <taxon>Ecdysozoa</taxon>
        <taxon>Arthropoda</taxon>
        <taxon>Hexapoda</taxon>
        <taxon>Insecta</taxon>
        <taxon>Pterygota</taxon>
        <taxon>Neoptera</taxon>
        <taxon>Paraneoptera</taxon>
        <taxon>Hemiptera</taxon>
        <taxon>Sternorrhyncha</taxon>
        <taxon>Aphidomorpha</taxon>
        <taxon>Aphidoidea</taxon>
        <taxon>Aphididae</taxon>
        <taxon>Aphidini</taxon>
        <taxon>Aphis</taxon>
        <taxon>Aphis</taxon>
    </lineage>
</organism>
<reference evidence="1 2" key="1">
    <citation type="submission" date="2019-08" db="EMBL/GenBank/DDBJ databases">
        <title>Whole genome of Aphis craccivora.</title>
        <authorList>
            <person name="Voronova N.V."/>
            <person name="Shulinski R.S."/>
            <person name="Bandarenka Y.V."/>
            <person name="Zhorov D.G."/>
            <person name="Warner D."/>
        </authorList>
    </citation>
    <scope>NUCLEOTIDE SEQUENCE [LARGE SCALE GENOMIC DNA]</scope>
    <source>
        <strain evidence="1">180601</strain>
        <tissue evidence="1">Whole Body</tissue>
    </source>
</reference>
<dbReference type="OrthoDB" id="6626447at2759"/>
<feature type="non-terminal residue" evidence="1">
    <location>
        <position position="171"/>
    </location>
</feature>
<evidence type="ECO:0000313" key="1">
    <source>
        <dbReference type="EMBL" id="KAF0709876.1"/>
    </source>
</evidence>
<proteinExistence type="predicted"/>
<dbReference type="EMBL" id="VUJU01011807">
    <property type="protein sequence ID" value="KAF0709876.1"/>
    <property type="molecule type" value="Genomic_DNA"/>
</dbReference>
<name>A0A6G0VU89_APHCR</name>
<sequence length="171" mass="20314">MSCHDLRCISNIYLNFYLMLYNGSTKYEFHVDFEISAHNVLLNLYPDCKIVACTFHLAQSWFRHIQSNKQLLIEYNNKNSNTGNWLKSFFGLPYLSPEEVDVLYTINFRLPNVSDFSFSDYVLETYIIPDSKFNPTLWQDIRKTNLELRTVQKHFIDILTNNYTLHILTYS</sequence>
<accession>A0A6G0VU89</accession>
<evidence type="ECO:0000313" key="2">
    <source>
        <dbReference type="Proteomes" id="UP000478052"/>
    </source>
</evidence>
<gene>
    <name evidence="1" type="ORF">FWK35_00025764</name>
</gene>
<dbReference type="Proteomes" id="UP000478052">
    <property type="component" value="Unassembled WGS sequence"/>
</dbReference>
<keyword evidence="2" id="KW-1185">Reference proteome</keyword>